<dbReference type="AlphaFoldDB" id="A0A820R3L7"/>
<reference evidence="1" key="1">
    <citation type="submission" date="2021-02" db="EMBL/GenBank/DDBJ databases">
        <authorList>
            <person name="Nowell W R."/>
        </authorList>
    </citation>
    <scope>NUCLEOTIDE SEQUENCE</scope>
</reference>
<sequence length="36" mass="4296">MKTRIRGYDKYRKKDDLCEEDGMETENEKNLTGSIK</sequence>
<feature type="non-terminal residue" evidence="1">
    <location>
        <position position="36"/>
    </location>
</feature>
<evidence type="ECO:0000313" key="1">
    <source>
        <dbReference type="EMBL" id="CAF4429015.1"/>
    </source>
</evidence>
<comment type="caution">
    <text evidence="1">The sequence shown here is derived from an EMBL/GenBank/DDBJ whole genome shotgun (WGS) entry which is preliminary data.</text>
</comment>
<dbReference type="EMBL" id="CAJOAY010031903">
    <property type="protein sequence ID" value="CAF4429015.1"/>
    <property type="molecule type" value="Genomic_DNA"/>
</dbReference>
<evidence type="ECO:0000313" key="2">
    <source>
        <dbReference type="Proteomes" id="UP000663881"/>
    </source>
</evidence>
<dbReference type="Proteomes" id="UP000663881">
    <property type="component" value="Unassembled WGS sequence"/>
</dbReference>
<proteinExistence type="predicted"/>
<organism evidence="1 2">
    <name type="scientific">Adineta steineri</name>
    <dbReference type="NCBI Taxonomy" id="433720"/>
    <lineage>
        <taxon>Eukaryota</taxon>
        <taxon>Metazoa</taxon>
        <taxon>Spiralia</taxon>
        <taxon>Gnathifera</taxon>
        <taxon>Rotifera</taxon>
        <taxon>Eurotatoria</taxon>
        <taxon>Bdelloidea</taxon>
        <taxon>Adinetida</taxon>
        <taxon>Adinetidae</taxon>
        <taxon>Adineta</taxon>
    </lineage>
</organism>
<accession>A0A820R3L7</accession>
<name>A0A820R3L7_9BILA</name>
<protein>
    <submittedName>
        <fullName evidence="1">Uncharacterized protein</fullName>
    </submittedName>
</protein>
<gene>
    <name evidence="1" type="ORF">OKA104_LOCUS52967</name>
</gene>